<feature type="region of interest" description="Disordered" evidence="1">
    <location>
        <begin position="173"/>
        <end position="192"/>
    </location>
</feature>
<keyword evidence="4" id="KW-1185">Reference proteome</keyword>
<evidence type="ECO:0000313" key="3">
    <source>
        <dbReference type="EMBL" id="PIK47351.1"/>
    </source>
</evidence>
<feature type="compositionally biased region" description="Polar residues" evidence="1">
    <location>
        <begin position="173"/>
        <end position="186"/>
    </location>
</feature>
<name>A0A2G8KH68_STIJA</name>
<sequence>MTLDRSSSYAPVQTEDRAVTVEPDNTPESVDLETVEKALKEHYCTAGELKFYTECSCVIKRGHDEHTSSSDDIIEEQFLKSNKRVVIIGEEGFGKTYLLQYVLQQWVTGIILNDAILIYIKLDGLSRNSCILEEVVKSTKGKIQSIKALSSALQEKDALVLLDGVQNLALENNPQTSNMQNSNPLTVESLLK</sequence>
<dbReference type="Proteomes" id="UP000230750">
    <property type="component" value="Unassembled WGS sequence"/>
</dbReference>
<reference evidence="3 4" key="1">
    <citation type="journal article" date="2017" name="PLoS Biol.">
        <title>The sea cucumber genome provides insights into morphological evolution and visceral regeneration.</title>
        <authorList>
            <person name="Zhang X."/>
            <person name="Sun L."/>
            <person name="Yuan J."/>
            <person name="Sun Y."/>
            <person name="Gao Y."/>
            <person name="Zhang L."/>
            <person name="Li S."/>
            <person name="Dai H."/>
            <person name="Hamel J.F."/>
            <person name="Liu C."/>
            <person name="Yu Y."/>
            <person name="Liu S."/>
            <person name="Lin W."/>
            <person name="Guo K."/>
            <person name="Jin S."/>
            <person name="Xu P."/>
            <person name="Storey K.B."/>
            <person name="Huan P."/>
            <person name="Zhang T."/>
            <person name="Zhou Y."/>
            <person name="Zhang J."/>
            <person name="Lin C."/>
            <person name="Li X."/>
            <person name="Xing L."/>
            <person name="Huo D."/>
            <person name="Sun M."/>
            <person name="Wang L."/>
            <person name="Mercier A."/>
            <person name="Li F."/>
            <person name="Yang H."/>
            <person name="Xiang J."/>
        </authorList>
    </citation>
    <scope>NUCLEOTIDE SEQUENCE [LARGE SCALE GENOMIC DNA]</scope>
    <source>
        <strain evidence="3">Shaxun</strain>
        <tissue evidence="3">Muscle</tissue>
    </source>
</reference>
<evidence type="ECO:0000313" key="4">
    <source>
        <dbReference type="Proteomes" id="UP000230750"/>
    </source>
</evidence>
<dbReference type="InterPro" id="IPR007111">
    <property type="entry name" value="NACHT_NTPase"/>
</dbReference>
<gene>
    <name evidence="3" type="ORF">BSL78_15800</name>
</gene>
<dbReference type="Gene3D" id="3.40.50.300">
    <property type="entry name" value="P-loop containing nucleotide triphosphate hydrolases"/>
    <property type="match status" value="1"/>
</dbReference>
<feature type="region of interest" description="Disordered" evidence="1">
    <location>
        <begin position="1"/>
        <end position="26"/>
    </location>
</feature>
<comment type="caution">
    <text evidence="3">The sequence shown here is derived from an EMBL/GenBank/DDBJ whole genome shotgun (WGS) entry which is preliminary data.</text>
</comment>
<accession>A0A2G8KH68</accession>
<protein>
    <recommendedName>
        <fullName evidence="2">NACHT domain-containing protein</fullName>
    </recommendedName>
</protein>
<dbReference type="OrthoDB" id="10071976at2759"/>
<feature type="compositionally biased region" description="Polar residues" evidence="1">
    <location>
        <begin position="1"/>
        <end position="11"/>
    </location>
</feature>
<dbReference type="EMBL" id="MRZV01000586">
    <property type="protein sequence ID" value="PIK47351.1"/>
    <property type="molecule type" value="Genomic_DNA"/>
</dbReference>
<dbReference type="InterPro" id="IPR027417">
    <property type="entry name" value="P-loop_NTPase"/>
</dbReference>
<evidence type="ECO:0000256" key="1">
    <source>
        <dbReference type="SAM" id="MobiDB-lite"/>
    </source>
</evidence>
<organism evidence="3 4">
    <name type="scientific">Stichopus japonicus</name>
    <name type="common">Sea cucumber</name>
    <dbReference type="NCBI Taxonomy" id="307972"/>
    <lineage>
        <taxon>Eukaryota</taxon>
        <taxon>Metazoa</taxon>
        <taxon>Echinodermata</taxon>
        <taxon>Eleutherozoa</taxon>
        <taxon>Echinozoa</taxon>
        <taxon>Holothuroidea</taxon>
        <taxon>Aspidochirotacea</taxon>
        <taxon>Aspidochirotida</taxon>
        <taxon>Stichopodidae</taxon>
        <taxon>Apostichopus</taxon>
    </lineage>
</organism>
<feature type="domain" description="NACHT" evidence="2">
    <location>
        <begin position="84"/>
        <end position="179"/>
    </location>
</feature>
<dbReference type="SUPFAM" id="SSF52540">
    <property type="entry name" value="P-loop containing nucleoside triphosphate hydrolases"/>
    <property type="match status" value="1"/>
</dbReference>
<dbReference type="Pfam" id="PF05729">
    <property type="entry name" value="NACHT"/>
    <property type="match status" value="1"/>
</dbReference>
<evidence type="ECO:0000259" key="2">
    <source>
        <dbReference type="Pfam" id="PF05729"/>
    </source>
</evidence>
<proteinExistence type="predicted"/>
<dbReference type="AlphaFoldDB" id="A0A2G8KH68"/>